<dbReference type="InterPro" id="IPR006066">
    <property type="entry name" value="NO2/SO3_Rdtase_FeS/sirohaem_BS"/>
</dbReference>
<keyword evidence="3" id="KW-0479">Metal-binding</keyword>
<name>A0A7G9GY51_9FUSO</name>
<dbReference type="PANTHER" id="PTHR32439">
    <property type="entry name" value="FERREDOXIN--NITRITE REDUCTASE, CHLOROPLASTIC"/>
    <property type="match status" value="1"/>
</dbReference>
<dbReference type="SUPFAM" id="SSF55124">
    <property type="entry name" value="Nitrite/Sulfite reductase N-terminal domain-like"/>
    <property type="match status" value="2"/>
</dbReference>
<keyword evidence="5" id="KW-0408">Iron</keyword>
<dbReference type="SUPFAM" id="SSF56014">
    <property type="entry name" value="Nitrite and sulphite reductase 4Fe-4S domain-like"/>
    <property type="match status" value="2"/>
</dbReference>
<feature type="domain" description="Nitrite/sulphite reductase 4Fe-4S" evidence="7">
    <location>
        <begin position="376"/>
        <end position="491"/>
    </location>
</feature>
<dbReference type="PANTHER" id="PTHR32439:SF9">
    <property type="entry name" value="BLR3264 PROTEIN"/>
    <property type="match status" value="1"/>
</dbReference>
<dbReference type="InterPro" id="IPR036136">
    <property type="entry name" value="Nit/Sulf_reduc_fer-like_dom_sf"/>
</dbReference>
<feature type="domain" description="Nitrite/sulphite reductase 4Fe-4S" evidence="7">
    <location>
        <begin position="118"/>
        <end position="271"/>
    </location>
</feature>
<dbReference type="GO" id="GO:0020037">
    <property type="term" value="F:heme binding"/>
    <property type="evidence" value="ECO:0007669"/>
    <property type="project" value="InterPro"/>
</dbReference>
<dbReference type="EMBL" id="CP060637">
    <property type="protein sequence ID" value="QNM15733.1"/>
    <property type="molecule type" value="Genomic_DNA"/>
</dbReference>
<gene>
    <name evidence="9" type="ORF">H9Q81_02520</name>
</gene>
<dbReference type="GO" id="GO:0016491">
    <property type="term" value="F:oxidoreductase activity"/>
    <property type="evidence" value="ECO:0007669"/>
    <property type="project" value="UniProtKB-KW"/>
</dbReference>
<keyword evidence="10" id="KW-1185">Reference proteome</keyword>
<keyword evidence="4" id="KW-0560">Oxidoreductase</keyword>
<dbReference type="Pfam" id="PF03460">
    <property type="entry name" value="NIR_SIR_ferr"/>
    <property type="match status" value="2"/>
</dbReference>
<protein>
    <submittedName>
        <fullName evidence="9">Nitrite/sulfite reductase</fullName>
    </submittedName>
</protein>
<dbReference type="InterPro" id="IPR006067">
    <property type="entry name" value="NO2/SO3_Rdtase_4Fe4S_dom"/>
</dbReference>
<reference evidence="9 10" key="1">
    <citation type="submission" date="2020-08" db="EMBL/GenBank/DDBJ databases">
        <authorList>
            <person name="Liu C."/>
            <person name="Sun Q."/>
        </authorList>
    </citation>
    <scope>NUCLEOTIDE SEQUENCE [LARGE SCALE GENOMIC DNA]</scope>
    <source>
        <strain evidence="9 10">NSJ-57</strain>
    </source>
</reference>
<dbReference type="PROSITE" id="PS00365">
    <property type="entry name" value="NIR_SIR"/>
    <property type="match status" value="1"/>
</dbReference>
<dbReference type="GO" id="GO:0051539">
    <property type="term" value="F:4 iron, 4 sulfur cluster binding"/>
    <property type="evidence" value="ECO:0007669"/>
    <property type="project" value="UniProtKB-KW"/>
</dbReference>
<evidence type="ECO:0000256" key="1">
    <source>
        <dbReference type="ARBA" id="ARBA00022485"/>
    </source>
</evidence>
<dbReference type="InterPro" id="IPR045854">
    <property type="entry name" value="NO2/SO3_Rdtase_4Fe4S_sf"/>
</dbReference>
<evidence type="ECO:0000259" key="8">
    <source>
        <dbReference type="Pfam" id="PF03460"/>
    </source>
</evidence>
<dbReference type="RefSeq" id="WP_187423067.1">
    <property type="nucleotide sequence ID" value="NZ_CP060637.1"/>
</dbReference>
<dbReference type="InterPro" id="IPR005117">
    <property type="entry name" value="NiRdtase/SiRdtase_haem-b_fer"/>
</dbReference>
<proteinExistence type="predicted"/>
<dbReference type="Pfam" id="PF01077">
    <property type="entry name" value="NIR_SIR"/>
    <property type="match status" value="2"/>
</dbReference>
<dbReference type="Gene3D" id="3.90.480.10">
    <property type="entry name" value="Sulfite Reductase Hemoprotein,Domain 2"/>
    <property type="match status" value="1"/>
</dbReference>
<evidence type="ECO:0000256" key="6">
    <source>
        <dbReference type="ARBA" id="ARBA00023014"/>
    </source>
</evidence>
<evidence type="ECO:0000313" key="9">
    <source>
        <dbReference type="EMBL" id="QNM15733.1"/>
    </source>
</evidence>
<keyword evidence="2" id="KW-0349">Heme</keyword>
<dbReference type="PRINTS" id="PR00397">
    <property type="entry name" value="SIROHAEM"/>
</dbReference>
<evidence type="ECO:0000313" key="10">
    <source>
        <dbReference type="Proteomes" id="UP000515913"/>
    </source>
</evidence>
<dbReference type="AlphaFoldDB" id="A0A7G9GY51"/>
<organism evidence="9 10">
    <name type="scientific">Fusobacterium hominis</name>
    <dbReference type="NCBI Taxonomy" id="2764326"/>
    <lineage>
        <taxon>Bacteria</taxon>
        <taxon>Fusobacteriati</taxon>
        <taxon>Fusobacteriota</taxon>
        <taxon>Fusobacteriia</taxon>
        <taxon>Fusobacteriales</taxon>
        <taxon>Fusobacteriaceae</taxon>
        <taxon>Fusobacterium</taxon>
    </lineage>
</organism>
<dbReference type="Gene3D" id="3.30.413.10">
    <property type="entry name" value="Sulfite Reductase Hemoprotein, domain 1"/>
    <property type="match status" value="2"/>
</dbReference>
<keyword evidence="1" id="KW-0004">4Fe-4S</keyword>
<feature type="domain" description="Nitrite/Sulfite reductase ferredoxin-like" evidence="8">
    <location>
        <begin position="42"/>
        <end position="104"/>
    </location>
</feature>
<feature type="domain" description="Nitrite/Sulfite reductase ferredoxin-like" evidence="8">
    <location>
        <begin position="304"/>
        <end position="366"/>
    </location>
</feature>
<keyword evidence="6" id="KW-0411">Iron-sulfur</keyword>
<sequence>MNKQYDILKNEIEDFRKLGHKFLEKNISVGDFKSKSGGMGVYAQRGGQSFMIRLRTNSGLLPLEHLKLINSFIDSYDIKNIHLTTRQAVQLHNLGIDDVCDIMSVALDNGLYTRGGGGNFPRNVALSPMTGVEKNEAFDATEVANAISKYLIDQITEYKLPRKLKISVSSSSKDTANSTINDFGFLGKVDENGVPYFDLYIAGGLGNNPELSIKYPNKVNLNEVLYYIEAMVNLFMAEGDYTNRAKARTRYIPKRMGVEAFLQCFETHLQKVKNNKNLTLNLNIIPSKTQTSYSHKLQETPYLIPQRQDGLYTVIVHPTCGILKSSDYKLLVDFISQNNNCEARLSMDENIYIRNLDEQQAINLIQLTDSFNAHNKIQQSLSCIGVPTCQIGIEESQMLVKNILNHLLEANINEQYLPIIHVSGCQNSCARHQVAELGFVGGKRKVGDALESVFTVFVGGKVKEYESKIGSPVGAIIARNIPSFIEELANVLNSKQLQFVDFYKTNPEEFNNLVKKYTI</sequence>
<accession>A0A7G9GY51</accession>
<evidence type="ECO:0000256" key="4">
    <source>
        <dbReference type="ARBA" id="ARBA00023002"/>
    </source>
</evidence>
<dbReference type="GO" id="GO:0046872">
    <property type="term" value="F:metal ion binding"/>
    <property type="evidence" value="ECO:0007669"/>
    <property type="project" value="UniProtKB-KW"/>
</dbReference>
<evidence type="ECO:0000259" key="7">
    <source>
        <dbReference type="Pfam" id="PF01077"/>
    </source>
</evidence>
<evidence type="ECO:0000256" key="3">
    <source>
        <dbReference type="ARBA" id="ARBA00022723"/>
    </source>
</evidence>
<evidence type="ECO:0000256" key="2">
    <source>
        <dbReference type="ARBA" id="ARBA00022617"/>
    </source>
</evidence>
<dbReference type="InterPro" id="IPR051329">
    <property type="entry name" value="NIR_SIR_4Fe-4S"/>
</dbReference>
<dbReference type="Proteomes" id="UP000515913">
    <property type="component" value="Chromosome"/>
</dbReference>
<dbReference type="KEGG" id="fho:H9Q81_02520"/>
<evidence type="ECO:0000256" key="5">
    <source>
        <dbReference type="ARBA" id="ARBA00023004"/>
    </source>
</evidence>